<keyword evidence="3" id="KW-1185">Reference proteome</keyword>
<feature type="compositionally biased region" description="Low complexity" evidence="1">
    <location>
        <begin position="221"/>
        <end position="231"/>
    </location>
</feature>
<accession>A0AAD2JGC3</accession>
<dbReference type="EMBL" id="CAKOGP040001725">
    <property type="protein sequence ID" value="CAJ1947373.1"/>
    <property type="molecule type" value="Genomic_DNA"/>
</dbReference>
<feature type="region of interest" description="Disordered" evidence="1">
    <location>
        <begin position="219"/>
        <end position="238"/>
    </location>
</feature>
<organism evidence="2 3">
    <name type="scientific">Cylindrotheca closterium</name>
    <dbReference type="NCBI Taxonomy" id="2856"/>
    <lineage>
        <taxon>Eukaryota</taxon>
        <taxon>Sar</taxon>
        <taxon>Stramenopiles</taxon>
        <taxon>Ochrophyta</taxon>
        <taxon>Bacillariophyta</taxon>
        <taxon>Bacillariophyceae</taxon>
        <taxon>Bacillariophycidae</taxon>
        <taxon>Bacillariales</taxon>
        <taxon>Bacillariaceae</taxon>
        <taxon>Cylindrotheca</taxon>
    </lineage>
</organism>
<sequence length="453" mass="50179">MSTSHHSMGFFENAFGFNESNYSSTQKSLLDRATFSYTPPNPPTREYWQEHCSFHVPNGDKGMKQISAGTFSMPSVEQLRSRVQQELDFLLPKQQQGTSAGQAENNKTTTIQESQQAASKVTVRNMVGEARSLHSEPFSAILGKTSSNKYPPGDFPPQNHYIFQAASQFNLLEFPSPRVTPEAGIAGYINDRTQGPACAIACAAGTAYRNYLLPMMKDGDSGSTSSSKESTNPAIEQRGQTKEWQLNGLQLVEDYLKTFTSLQKVPWTVHNGYMEGQKRYIMELNALLESDPHLQDALTSRLQIGVQEDATVTDCCPVTTATTRTTATDHDDLFQVTQTYNSAISIGYSRLSSSLWRPMATIVLQATYEATLLVAILKAIQFALRGDPKQVTVLLTKVGGGVFQNDDCWICEAMKRAIGQVEELITSKPYGIGLDVRIVHFGEIQDEYMSLEQ</sequence>
<dbReference type="PANTHER" id="PTHR35609">
    <property type="entry name" value="MACRO DOMAIN-CONTAINING PROTEIN"/>
    <property type="match status" value="1"/>
</dbReference>
<evidence type="ECO:0000313" key="2">
    <source>
        <dbReference type="EMBL" id="CAJ1947373.1"/>
    </source>
</evidence>
<name>A0AAD2JGC3_9STRA</name>
<gene>
    <name evidence="2" type="ORF">CYCCA115_LOCUS11114</name>
</gene>
<dbReference type="AlphaFoldDB" id="A0AAD2JGC3"/>
<dbReference type="Proteomes" id="UP001295423">
    <property type="component" value="Unassembled WGS sequence"/>
</dbReference>
<protein>
    <submittedName>
        <fullName evidence="2">Uncharacterized protein</fullName>
    </submittedName>
</protein>
<evidence type="ECO:0000256" key="1">
    <source>
        <dbReference type="SAM" id="MobiDB-lite"/>
    </source>
</evidence>
<reference evidence="2" key="1">
    <citation type="submission" date="2023-08" db="EMBL/GenBank/DDBJ databases">
        <authorList>
            <person name="Audoor S."/>
            <person name="Bilcke G."/>
        </authorList>
    </citation>
    <scope>NUCLEOTIDE SEQUENCE</scope>
</reference>
<proteinExistence type="predicted"/>
<dbReference type="PANTHER" id="PTHR35609:SF1">
    <property type="entry name" value="MACRO DOMAIN-CONTAINING PROTEIN"/>
    <property type="match status" value="1"/>
</dbReference>
<comment type="caution">
    <text evidence="2">The sequence shown here is derived from an EMBL/GenBank/DDBJ whole genome shotgun (WGS) entry which is preliminary data.</text>
</comment>
<feature type="region of interest" description="Disordered" evidence="1">
    <location>
        <begin position="95"/>
        <end position="116"/>
    </location>
</feature>
<evidence type="ECO:0000313" key="3">
    <source>
        <dbReference type="Proteomes" id="UP001295423"/>
    </source>
</evidence>